<dbReference type="InterPro" id="IPR010247">
    <property type="entry name" value="HutG_amidohyd"/>
</dbReference>
<name>A0A3N9TGB3_9VIBR</name>
<proteinExistence type="predicted"/>
<evidence type="ECO:0000313" key="1">
    <source>
        <dbReference type="EMBL" id="RQW63308.1"/>
    </source>
</evidence>
<dbReference type="InterPro" id="IPR007709">
    <property type="entry name" value="N-FG_amidohydro"/>
</dbReference>
<dbReference type="SUPFAM" id="SSF53187">
    <property type="entry name" value="Zn-dependent exopeptidases"/>
    <property type="match status" value="1"/>
</dbReference>
<sequence length="263" mass="29881">MNSYHYIPGSIPLLISIPHAGTQLTEEVAAGLTDSAKHLPDTDWHVEKLYQFALDMGAHMIVADYSRFVVDLNRPADDQPLYTTATTGLFPSTLFNGVETYQKGKEPNQEHRSMCLEQVWHPYHKKLQDVLMQLKAEFGYAVLFDAHSIASNIPRLFDGQLPDLNLGTNSGQSCSPSVEKTLQTILEKTDYTWVINGRFKGGYITRAYGQPDQHIHALQLELAQINYMDEKPPFEWREDKASHLITVLEDIVTQYYSTITTLY</sequence>
<dbReference type="GO" id="GO:0050129">
    <property type="term" value="F:N-formylglutamate deformylase activity"/>
    <property type="evidence" value="ECO:0007669"/>
    <property type="project" value="UniProtKB-EC"/>
</dbReference>
<reference evidence="1 2" key="1">
    <citation type="submission" date="2018-11" db="EMBL/GenBank/DDBJ databases">
        <title>Vibrio LJC006 sp. nov., isolated from seawater during the bloom of the enteromorpha.</title>
        <authorList>
            <person name="Liang J."/>
        </authorList>
    </citation>
    <scope>NUCLEOTIDE SEQUENCE [LARGE SCALE GENOMIC DNA]</scope>
    <source>
        <strain evidence="1 2">LJC006</strain>
    </source>
</reference>
<evidence type="ECO:0000313" key="2">
    <source>
        <dbReference type="Proteomes" id="UP000281112"/>
    </source>
</evidence>
<dbReference type="NCBIfam" id="TIGR02017">
    <property type="entry name" value="hutG_amidohyd"/>
    <property type="match status" value="1"/>
</dbReference>
<dbReference type="Gene3D" id="3.40.630.40">
    <property type="entry name" value="Zn-dependent exopeptidases"/>
    <property type="match status" value="1"/>
</dbReference>
<dbReference type="RefSeq" id="WP_124936774.1">
    <property type="nucleotide sequence ID" value="NZ_RJVQ01000003.1"/>
</dbReference>
<gene>
    <name evidence="1" type="primary">hutG</name>
    <name evidence="1" type="ORF">EES38_08630</name>
</gene>
<dbReference type="Pfam" id="PF05013">
    <property type="entry name" value="FGase"/>
    <property type="match status" value="1"/>
</dbReference>
<accession>A0A3N9TGB3</accession>
<protein>
    <submittedName>
        <fullName evidence="1">N-formylglutamate deformylase</fullName>
        <ecNumber evidence="1">3.5.1.68</ecNumber>
    </submittedName>
</protein>
<dbReference type="EC" id="3.5.1.68" evidence="1"/>
<keyword evidence="2" id="KW-1185">Reference proteome</keyword>
<dbReference type="AlphaFoldDB" id="A0A3N9TGB3"/>
<keyword evidence="1" id="KW-0378">Hydrolase</keyword>
<dbReference type="OrthoDB" id="8716700at2"/>
<dbReference type="EMBL" id="RJVQ01000003">
    <property type="protein sequence ID" value="RQW63308.1"/>
    <property type="molecule type" value="Genomic_DNA"/>
</dbReference>
<organism evidence="1 2">
    <name type="scientific">Vibrio viridaestus</name>
    <dbReference type="NCBI Taxonomy" id="2487322"/>
    <lineage>
        <taxon>Bacteria</taxon>
        <taxon>Pseudomonadati</taxon>
        <taxon>Pseudomonadota</taxon>
        <taxon>Gammaproteobacteria</taxon>
        <taxon>Vibrionales</taxon>
        <taxon>Vibrionaceae</taxon>
        <taxon>Vibrio</taxon>
    </lineage>
</organism>
<comment type="caution">
    <text evidence="1">The sequence shown here is derived from an EMBL/GenBank/DDBJ whole genome shotgun (WGS) entry which is preliminary data.</text>
</comment>
<dbReference type="Proteomes" id="UP000281112">
    <property type="component" value="Unassembled WGS sequence"/>
</dbReference>